<dbReference type="EMBL" id="JBEFKJ010000022">
    <property type="protein sequence ID" value="KAL2040253.1"/>
    <property type="molecule type" value="Genomic_DNA"/>
</dbReference>
<protein>
    <submittedName>
        <fullName evidence="2">Uncharacterized protein</fullName>
    </submittedName>
</protein>
<organism evidence="2 3">
    <name type="scientific">Stereocaulon virgatum</name>
    <dbReference type="NCBI Taxonomy" id="373712"/>
    <lineage>
        <taxon>Eukaryota</taxon>
        <taxon>Fungi</taxon>
        <taxon>Dikarya</taxon>
        <taxon>Ascomycota</taxon>
        <taxon>Pezizomycotina</taxon>
        <taxon>Lecanoromycetes</taxon>
        <taxon>OSLEUM clade</taxon>
        <taxon>Lecanoromycetidae</taxon>
        <taxon>Lecanorales</taxon>
        <taxon>Lecanorineae</taxon>
        <taxon>Stereocaulaceae</taxon>
        <taxon>Stereocaulon</taxon>
    </lineage>
</organism>
<evidence type="ECO:0000313" key="2">
    <source>
        <dbReference type="EMBL" id="KAL2040253.1"/>
    </source>
</evidence>
<dbReference type="Proteomes" id="UP001590950">
    <property type="component" value="Unassembled WGS sequence"/>
</dbReference>
<name>A0ABR4AA68_9LECA</name>
<keyword evidence="3" id="KW-1185">Reference proteome</keyword>
<proteinExistence type="predicted"/>
<comment type="caution">
    <text evidence="2">The sequence shown here is derived from an EMBL/GenBank/DDBJ whole genome shotgun (WGS) entry which is preliminary data.</text>
</comment>
<feature type="region of interest" description="Disordered" evidence="1">
    <location>
        <begin position="1"/>
        <end position="23"/>
    </location>
</feature>
<sequence>MNTPFNNVHSHHASTPPKRTRSPRIFTTVKCLVQRPSTKSTLQKRPETAKSTCDTFNNGTSCRSTSRNSSKMEILWKRRGQTPEMDEYLTLNELESVWNRQDSYLGCVYAPQNITQYRFQEAVEAPLIAKHDISNPPMEAVQSAPVQDDRTPRIVVQDDSTVINGSVHPALRPTAYLADEELPTNKPTPPRLVISVPNTDWTYGRG</sequence>
<gene>
    <name evidence="2" type="ORF">N7G274_007156</name>
</gene>
<reference evidence="2 3" key="1">
    <citation type="submission" date="2024-09" db="EMBL/GenBank/DDBJ databases">
        <title>Rethinking Asexuality: The Enigmatic Case of Functional Sexual Genes in Lepraria (Stereocaulaceae).</title>
        <authorList>
            <person name="Doellman M."/>
            <person name="Sun Y."/>
            <person name="Barcenas-Pena A."/>
            <person name="Lumbsch H.T."/>
            <person name="Grewe F."/>
        </authorList>
    </citation>
    <scope>NUCLEOTIDE SEQUENCE [LARGE SCALE GENOMIC DNA]</scope>
    <source>
        <strain evidence="2 3">Mercado 3170</strain>
    </source>
</reference>
<evidence type="ECO:0000256" key="1">
    <source>
        <dbReference type="SAM" id="MobiDB-lite"/>
    </source>
</evidence>
<accession>A0ABR4AA68</accession>
<evidence type="ECO:0000313" key="3">
    <source>
        <dbReference type="Proteomes" id="UP001590950"/>
    </source>
</evidence>